<keyword evidence="2" id="KW-1185">Reference proteome</keyword>
<sequence>MGLAVSCLPCGRVGSSDFALSHRRPRRTFRRKKHLLYERKDGINTFLEEKPSFYFPAGAAAGDSEAR</sequence>
<evidence type="ECO:0000313" key="1">
    <source>
        <dbReference type="EMBL" id="PTL40530.1"/>
    </source>
</evidence>
<accession>A0A2T4UAW0</accession>
<proteinExistence type="predicted"/>
<organism evidence="1 2">
    <name type="scientific">Alkalicoccus saliphilus</name>
    <dbReference type="NCBI Taxonomy" id="200989"/>
    <lineage>
        <taxon>Bacteria</taxon>
        <taxon>Bacillati</taxon>
        <taxon>Bacillota</taxon>
        <taxon>Bacilli</taxon>
        <taxon>Bacillales</taxon>
        <taxon>Bacillaceae</taxon>
        <taxon>Alkalicoccus</taxon>
    </lineage>
</organism>
<evidence type="ECO:0000313" key="2">
    <source>
        <dbReference type="Proteomes" id="UP000240509"/>
    </source>
</evidence>
<reference evidence="1 2" key="1">
    <citation type="submission" date="2018-03" db="EMBL/GenBank/DDBJ databases">
        <title>Alkalicoccus saliphilus sp. nov., isolated from a mineral pool.</title>
        <authorList>
            <person name="Zhao B."/>
        </authorList>
    </citation>
    <scope>NUCLEOTIDE SEQUENCE [LARGE SCALE GENOMIC DNA]</scope>
    <source>
        <strain evidence="1 2">6AG</strain>
    </source>
</reference>
<comment type="caution">
    <text evidence="1">The sequence shown here is derived from an EMBL/GenBank/DDBJ whole genome shotgun (WGS) entry which is preliminary data.</text>
</comment>
<gene>
    <name evidence="1" type="ORF">C6Y45_01085</name>
</gene>
<dbReference type="EMBL" id="PZJJ01000001">
    <property type="protein sequence ID" value="PTL40530.1"/>
    <property type="molecule type" value="Genomic_DNA"/>
</dbReference>
<dbReference type="AlphaFoldDB" id="A0A2T4UAW0"/>
<dbReference type="Proteomes" id="UP000240509">
    <property type="component" value="Unassembled WGS sequence"/>
</dbReference>
<protein>
    <submittedName>
        <fullName evidence="1">Uncharacterized protein</fullName>
    </submittedName>
</protein>
<name>A0A2T4UAW0_9BACI</name>